<evidence type="ECO:0000313" key="2">
    <source>
        <dbReference type="EMBL" id="KAF0033126.1"/>
    </source>
</evidence>
<reference evidence="2 3" key="1">
    <citation type="submission" date="2019-06" db="EMBL/GenBank/DDBJ databases">
        <title>Draft genomes of female and male turbot (Scophthalmus maximus).</title>
        <authorList>
            <person name="Xu H."/>
            <person name="Xu X.-W."/>
            <person name="Shao C."/>
            <person name="Chen S."/>
        </authorList>
    </citation>
    <scope>NUCLEOTIDE SEQUENCE [LARGE SCALE GENOMIC DNA]</scope>
    <source>
        <strain evidence="2">Ysfricsl-2016a</strain>
        <tissue evidence="2">Blood</tissue>
    </source>
</reference>
<sequence>MPAGRRGGGGGGRRERTSSQEGEGLESIGKEAQILLTQHNMHVRILPRNDFINCPYSEWVEYSNTVLSQNCGKSRRWFKTWKIWIFTALVPGELSCKSGRLCDRTHKSQQGEMRRRRSEKAGEGAAAEDELSVSCLRNKEVTLLQPPLDASMSFAQSRFAVSGHSTGPYL</sequence>
<feature type="region of interest" description="Disordered" evidence="1">
    <location>
        <begin position="1"/>
        <end position="25"/>
    </location>
</feature>
<feature type="compositionally biased region" description="Gly residues" evidence="1">
    <location>
        <begin position="1"/>
        <end position="11"/>
    </location>
</feature>
<accession>A0A6A4SDA4</accession>
<protein>
    <submittedName>
        <fullName evidence="2">Uncharacterized protein</fullName>
    </submittedName>
</protein>
<evidence type="ECO:0000256" key="1">
    <source>
        <dbReference type="SAM" id="MobiDB-lite"/>
    </source>
</evidence>
<name>A0A6A4SDA4_SCOMX</name>
<feature type="region of interest" description="Disordered" evidence="1">
    <location>
        <begin position="105"/>
        <end position="126"/>
    </location>
</feature>
<comment type="caution">
    <text evidence="2">The sequence shown here is derived from an EMBL/GenBank/DDBJ whole genome shotgun (WGS) entry which is preliminary data.</text>
</comment>
<dbReference type="AlphaFoldDB" id="A0A6A4SDA4"/>
<evidence type="ECO:0000313" key="3">
    <source>
        <dbReference type="Proteomes" id="UP000438429"/>
    </source>
</evidence>
<dbReference type="EMBL" id="VEVO01000013">
    <property type="protein sequence ID" value="KAF0033126.1"/>
    <property type="molecule type" value="Genomic_DNA"/>
</dbReference>
<dbReference type="Proteomes" id="UP000438429">
    <property type="component" value="Unassembled WGS sequence"/>
</dbReference>
<proteinExistence type="predicted"/>
<organism evidence="2 3">
    <name type="scientific">Scophthalmus maximus</name>
    <name type="common">Turbot</name>
    <name type="synonym">Psetta maxima</name>
    <dbReference type="NCBI Taxonomy" id="52904"/>
    <lineage>
        <taxon>Eukaryota</taxon>
        <taxon>Metazoa</taxon>
        <taxon>Chordata</taxon>
        <taxon>Craniata</taxon>
        <taxon>Vertebrata</taxon>
        <taxon>Euteleostomi</taxon>
        <taxon>Actinopterygii</taxon>
        <taxon>Neopterygii</taxon>
        <taxon>Teleostei</taxon>
        <taxon>Neoteleostei</taxon>
        <taxon>Acanthomorphata</taxon>
        <taxon>Carangaria</taxon>
        <taxon>Pleuronectiformes</taxon>
        <taxon>Pleuronectoidei</taxon>
        <taxon>Scophthalmidae</taxon>
        <taxon>Scophthalmus</taxon>
    </lineage>
</organism>
<gene>
    <name evidence="2" type="ORF">F2P81_015416</name>
</gene>